<dbReference type="SUPFAM" id="SSF109905">
    <property type="entry name" value="Surp module (SWAP domain)"/>
    <property type="match status" value="1"/>
</dbReference>
<name>A0A9E7HGI1_9LILI</name>
<dbReference type="GO" id="GO:0006397">
    <property type="term" value="P:mRNA processing"/>
    <property type="evidence" value="ECO:0007669"/>
    <property type="project" value="UniProtKB-KW"/>
</dbReference>
<keyword evidence="13" id="KW-1185">Reference proteome</keyword>
<evidence type="ECO:0000256" key="4">
    <source>
        <dbReference type="ARBA" id="ARBA00022884"/>
    </source>
</evidence>
<evidence type="ECO:0000256" key="5">
    <source>
        <dbReference type="ARBA" id="ARBA00023158"/>
    </source>
</evidence>
<dbReference type="AlphaFoldDB" id="A0A9E7HGI1"/>
<dbReference type="PANTHER" id="PTHR13384">
    <property type="entry name" value="G PATCH DOMAIN-CONTAINING PROTEIN 1"/>
    <property type="match status" value="1"/>
</dbReference>
<evidence type="ECO:0000256" key="10">
    <source>
        <dbReference type="SAM" id="MobiDB-lite"/>
    </source>
</evidence>
<dbReference type="GO" id="GO:0005634">
    <property type="term" value="C:nucleus"/>
    <property type="evidence" value="ECO:0007669"/>
    <property type="project" value="UniProtKB-SubCell"/>
</dbReference>
<dbReference type="InterPro" id="IPR035967">
    <property type="entry name" value="SWAP/Surp_sf"/>
</dbReference>
<dbReference type="Pfam" id="PF01805">
    <property type="entry name" value="Surp"/>
    <property type="match status" value="1"/>
</dbReference>
<evidence type="ECO:0000313" key="12">
    <source>
        <dbReference type="EMBL" id="URE29358.1"/>
    </source>
</evidence>
<evidence type="ECO:0000256" key="3">
    <source>
        <dbReference type="ARBA" id="ARBA00022664"/>
    </source>
</evidence>
<evidence type="ECO:0000256" key="1">
    <source>
        <dbReference type="ARBA" id="ARBA00004123"/>
    </source>
</evidence>
<evidence type="ECO:0000259" key="11">
    <source>
        <dbReference type="PROSITE" id="PS50128"/>
    </source>
</evidence>
<dbReference type="Pfam" id="PF07713">
    <property type="entry name" value="DUF1604"/>
    <property type="match status" value="1"/>
</dbReference>
<dbReference type="PROSITE" id="PS50128">
    <property type="entry name" value="SURP"/>
    <property type="match status" value="1"/>
</dbReference>
<dbReference type="Gene3D" id="1.10.10.790">
    <property type="entry name" value="Surp module"/>
    <property type="match status" value="1"/>
</dbReference>
<feature type="compositionally biased region" description="Basic residues" evidence="10">
    <location>
        <begin position="1080"/>
        <end position="1107"/>
    </location>
</feature>
<dbReference type="PANTHER" id="PTHR13384:SF19">
    <property type="entry name" value="G PATCH DOMAIN-CONTAINING PROTEIN 1"/>
    <property type="match status" value="1"/>
</dbReference>
<organism evidence="12 13">
    <name type="scientific">Musa troglodytarum</name>
    <name type="common">fe'i banana</name>
    <dbReference type="NCBI Taxonomy" id="320322"/>
    <lineage>
        <taxon>Eukaryota</taxon>
        <taxon>Viridiplantae</taxon>
        <taxon>Streptophyta</taxon>
        <taxon>Embryophyta</taxon>
        <taxon>Tracheophyta</taxon>
        <taxon>Spermatophyta</taxon>
        <taxon>Magnoliopsida</taxon>
        <taxon>Liliopsida</taxon>
        <taxon>Zingiberales</taxon>
        <taxon>Musaceae</taxon>
        <taxon>Musa</taxon>
    </lineage>
</organism>
<sequence>RERRLTPRPWIRLGQRKAEVARNTRHFPRLKHPFLPLRLDPDFVRVSSQDDGARRRMAMDEDEEDYVFYGTPIEREEDTSARKRKAVADAGQLRSLPLWKQEVLDEEGRRRFHGAFTGGFSAGYYNTVGSKEGWTPQTFTSSRKNRAEVKQQSIYNFLDEDDLKDMGGQALETSMQFDTFGFTAAEFARKEVDKDKLKRPSAIPGPVPDEIVIPASNSIGVKLLLKMGWRHGHSIKDTHSDSLYEARREARKAFLAFSGNEGGAETAKEGSHVWDSVEYAERVNNGLYTSKSMPEYVLQPKQDLYGLGYDPYKHAPEFRDKKRLRESKRKNHGIKSSVRGNLLSSNSGKYAPGFGIGALEELDFEDEDIYASGFDFEQTEVDEEEPVQMIRDNKYRLEDKKNDCLPGFKVASSPDYTIERFHLPVIPVNFDPHHKFSAPLKSATTIAELPPPEVPPPEDNNLKLLIDGFATLVARCGKIFEDLSKEKNRLNPLFYFLSGGDGHNYYERKLWEEKQRSVNHLRLVEDSKSKSSTQTMTAESRGRILGEKKLLRTFNETSSSVAVKEFINLQSNLSDTFTKPESLVGLLEIAKPFKDDPAKQERFEQFLKDKYQGGLRSTQPSGIMSENDRARERLDFEAAAEAIEKGESKKLIASSSMDQFTVVSGVVEQQFIASTGLTKHQIPRDEDKLTNKLYPKREEFQWRPLPILCKRFDIIDPFMGKPAPLPRPRSKMETLIFMTESIKDVKSEETNTIRKDFMHISHSESNVAEKHLDTKEPEIEQSSASVQKPVDLYKAIFSDDSDDDGDNSSSTKVADPVKKSEGANMTLNRLVAGDFLESLGKELGLEVPADVSSKPFKGNGSSNITETACAGEIKIPEKNAKPIFPMETDEAPLETDVMASQQRFPGSTRNTTPTGISATGLSSFAGDGDDHDNGCKESAGKFVSGSAGGRFSDFHKEEVDAEKTRSQARNNRSHSRYHDGRSSPDTGSSSGHQQLKKSATHTRLQRRRSRTPDTHSDGDGYQPKRNKSHSGQRWRIRTPDADFSDDEYQQRESRSHSRHHQRSRTPDTDSSSDPQDHFQSRSRSKKLHRHERRKKHSGHSKRKKRTSPTRDSGHDKRRDAREDGVRDQKPSDLKHPSHSKSEHHKSHHRDR</sequence>
<evidence type="ECO:0000313" key="13">
    <source>
        <dbReference type="Proteomes" id="UP001055439"/>
    </source>
</evidence>
<evidence type="ECO:0000256" key="9">
    <source>
        <dbReference type="ARBA" id="ARBA00079029"/>
    </source>
</evidence>
<feature type="region of interest" description="Disordered" evidence="10">
    <location>
        <begin position="899"/>
        <end position="1151"/>
    </location>
</feature>
<feature type="compositionally biased region" description="Polar residues" evidence="10">
    <location>
        <begin position="983"/>
        <end position="993"/>
    </location>
</feature>
<evidence type="ECO:0000256" key="2">
    <source>
        <dbReference type="ARBA" id="ARBA00022604"/>
    </source>
</evidence>
<dbReference type="FunFam" id="1.10.10.790:FF:000012">
    <property type="entry name" value="G patch domain-containing protein TGH"/>
    <property type="match status" value="1"/>
</dbReference>
<feature type="domain" description="SURP motif" evidence="11">
    <location>
        <begin position="465"/>
        <end position="507"/>
    </location>
</feature>
<feature type="compositionally biased region" description="Basic residues" evidence="10">
    <location>
        <begin position="1136"/>
        <end position="1151"/>
    </location>
</feature>
<evidence type="ECO:0000256" key="7">
    <source>
        <dbReference type="ARBA" id="ARBA00056981"/>
    </source>
</evidence>
<keyword evidence="2" id="KW-0341">Growth regulation</keyword>
<feature type="compositionally biased region" description="Basic and acidic residues" evidence="10">
    <location>
        <begin position="1111"/>
        <end position="1135"/>
    </location>
</feature>
<feature type="compositionally biased region" description="Basic residues" evidence="10">
    <location>
        <begin position="1024"/>
        <end position="1036"/>
    </location>
</feature>
<evidence type="ECO:0000256" key="6">
    <source>
        <dbReference type="ARBA" id="ARBA00023242"/>
    </source>
</evidence>
<accession>A0A9E7HGI1</accession>
<comment type="function">
    <text evidence="7">Functions as a component of microRNA (miRNA) and small interfering RNA (siRNA) biogenesis. May assist Dicer-like (DCL) proteins to efficiently process and/or recruit the precursors of miRNAs and siRNAs.</text>
</comment>
<keyword evidence="5" id="KW-0943">RNA-mediated gene silencing</keyword>
<dbReference type="GO" id="GO:0031047">
    <property type="term" value="P:regulatory ncRNA-mediated gene silencing"/>
    <property type="evidence" value="ECO:0007669"/>
    <property type="project" value="UniProtKB-KW"/>
</dbReference>
<keyword evidence="4" id="KW-0694">RNA-binding</keyword>
<dbReference type="Pfam" id="PF26093">
    <property type="entry name" value="HTH_TGH"/>
    <property type="match status" value="1"/>
</dbReference>
<reference evidence="12" key="1">
    <citation type="submission" date="2022-05" db="EMBL/GenBank/DDBJ databases">
        <title>The Musa troglodytarum L. genome provides insights into the mechanism of non-climacteric behaviour and enrichment of carotenoids.</title>
        <authorList>
            <person name="Wang J."/>
        </authorList>
    </citation>
    <scope>NUCLEOTIDE SEQUENCE</scope>
    <source>
        <tissue evidence="12">Leaf</tissue>
    </source>
</reference>
<keyword evidence="3" id="KW-0507">mRNA processing</keyword>
<dbReference type="InterPro" id="IPR011666">
    <property type="entry name" value="DUF1604"/>
</dbReference>
<dbReference type="GO" id="GO:0003723">
    <property type="term" value="F:RNA binding"/>
    <property type="evidence" value="ECO:0007669"/>
    <property type="project" value="UniProtKB-KW"/>
</dbReference>
<gene>
    <name evidence="12" type="ORF">MUK42_17224</name>
</gene>
<feature type="compositionally biased region" description="Basic residues" evidence="10">
    <location>
        <begin position="994"/>
        <end position="1009"/>
    </location>
</feature>
<keyword evidence="6" id="KW-0539">Nucleus</keyword>
<dbReference type="EMBL" id="CP097510">
    <property type="protein sequence ID" value="URE29358.1"/>
    <property type="molecule type" value="Genomic_DNA"/>
</dbReference>
<feature type="compositionally biased region" description="Polar residues" evidence="10">
    <location>
        <begin position="899"/>
        <end position="922"/>
    </location>
</feature>
<dbReference type="InterPro" id="IPR000061">
    <property type="entry name" value="Surp"/>
</dbReference>
<dbReference type="SMART" id="SM00648">
    <property type="entry name" value="SWAP"/>
    <property type="match status" value="1"/>
</dbReference>
<dbReference type="OrthoDB" id="20507at2759"/>
<feature type="non-terminal residue" evidence="12">
    <location>
        <position position="1"/>
    </location>
</feature>
<dbReference type="Proteomes" id="UP001055439">
    <property type="component" value="Chromosome 8"/>
</dbReference>
<proteinExistence type="predicted"/>
<comment type="subcellular location">
    <subcellularLocation>
        <location evidence="1">Nucleus</location>
    </subcellularLocation>
</comment>
<protein>
    <recommendedName>
        <fullName evidence="8">G patch domain-containing protein TGH homolog</fullName>
    </recommendedName>
    <alternativeName>
        <fullName evidence="9">Protein TOUGH homolog</fullName>
    </alternativeName>
</protein>
<feature type="compositionally biased region" description="Basic and acidic residues" evidence="10">
    <location>
        <begin position="952"/>
        <end position="965"/>
    </location>
</feature>
<evidence type="ECO:0000256" key="8">
    <source>
        <dbReference type="ARBA" id="ARBA00072008"/>
    </source>
</evidence>
<feature type="region of interest" description="Disordered" evidence="10">
    <location>
        <begin position="797"/>
        <end position="817"/>
    </location>
</feature>